<dbReference type="SUPFAM" id="SSF109604">
    <property type="entry name" value="HD-domain/PDEase-like"/>
    <property type="match status" value="1"/>
</dbReference>
<dbReference type="Gene3D" id="1.10.3210.10">
    <property type="entry name" value="Hypothetical protein af1432"/>
    <property type="match status" value="1"/>
</dbReference>
<evidence type="ECO:0000313" key="3">
    <source>
        <dbReference type="Proteomes" id="UP000516361"/>
    </source>
</evidence>
<protein>
    <recommendedName>
        <fullName evidence="1">HD-GYP domain-containing protein</fullName>
    </recommendedName>
</protein>
<dbReference type="KEGG" id="ocy:OSSY52_09150"/>
<dbReference type="EMBL" id="AP018712">
    <property type="protein sequence ID" value="BBE30774.1"/>
    <property type="molecule type" value="Genomic_DNA"/>
</dbReference>
<sequence length="554" mass="65781">MSEKLKSIFQIFNQNEKILRYSVSVFDKEKFHQIIYYKENKFNDDYIGVEFNFSDELKKFIYNDNIYFYKGTIKLKNYFKDYWFLFENISEEYNELNIFVFKIYAPFINLKELLGIVVFFSKEEISEEIEILFQEINIELSEAFYIYRKKFLKINYTHQFLTSFIEILKSINTQLYYHSLGVADTATIIAESMGYSYDEIEFVRNCGLIHDIGKVWIPKSLIDKRGPLSKEEFELVKIHTDKLEEMLNMNTFMKKYVKVAKLHHERLDGSGYYGLKDDEIPEESRILAIADIFDALTHERSYRDAFTLEQSLAELEKMAKNKKIDKDILNVAIHVLPKVFSGDKISTPSNYLMEKSVYIQDIIKKENFIKGVIIGVHKDILNINIQDFQNIENGKIYLMTYENNDIEEKTKIKVLSTFENQITVRLETYKEIKENYVKILWYKDINITKLSSAISNFENINILNYPTFKVKMLMLGGNSITIELEELIINESDIILISFEAYDLKVRALCKVTLIKQEKDFIRATLDFFNMNDKQMRKIFQVIFKRQIELRLNF</sequence>
<dbReference type="SMART" id="SM00471">
    <property type="entry name" value="HDc"/>
    <property type="match status" value="1"/>
</dbReference>
<dbReference type="AlphaFoldDB" id="A0A7G1G6L1"/>
<reference evidence="2 3" key="1">
    <citation type="submission" date="2018-06" db="EMBL/GenBank/DDBJ databases">
        <title>Genome sequencing of Oceanotoga sp. sy52.</title>
        <authorList>
            <person name="Mori K."/>
        </authorList>
    </citation>
    <scope>NUCLEOTIDE SEQUENCE [LARGE SCALE GENOMIC DNA]</scope>
    <source>
        <strain evidence="3">sy52</strain>
    </source>
</reference>
<dbReference type="NCBIfam" id="TIGR00277">
    <property type="entry name" value="HDIG"/>
    <property type="match status" value="1"/>
</dbReference>
<keyword evidence="3" id="KW-1185">Reference proteome</keyword>
<evidence type="ECO:0000313" key="2">
    <source>
        <dbReference type="EMBL" id="BBE30774.1"/>
    </source>
</evidence>
<dbReference type="PROSITE" id="PS51832">
    <property type="entry name" value="HD_GYP"/>
    <property type="match status" value="1"/>
</dbReference>
<dbReference type="CDD" id="cd00077">
    <property type="entry name" value="HDc"/>
    <property type="match status" value="1"/>
</dbReference>
<dbReference type="PANTHER" id="PTHR43155">
    <property type="entry name" value="CYCLIC DI-GMP PHOSPHODIESTERASE PA4108-RELATED"/>
    <property type="match status" value="1"/>
</dbReference>
<name>A0A7G1G6L1_9BACT</name>
<evidence type="ECO:0000259" key="1">
    <source>
        <dbReference type="PROSITE" id="PS51832"/>
    </source>
</evidence>
<dbReference type="InterPro" id="IPR037522">
    <property type="entry name" value="HD_GYP_dom"/>
</dbReference>
<dbReference type="RefSeq" id="WP_190615844.1">
    <property type="nucleotide sequence ID" value="NZ_AP018712.1"/>
</dbReference>
<dbReference type="Proteomes" id="UP000516361">
    <property type="component" value="Chromosome"/>
</dbReference>
<dbReference type="Pfam" id="PF13487">
    <property type="entry name" value="HD_5"/>
    <property type="match status" value="1"/>
</dbReference>
<dbReference type="InterPro" id="IPR006675">
    <property type="entry name" value="HDIG_dom"/>
</dbReference>
<accession>A0A7G1G6L1</accession>
<organism evidence="2 3">
    <name type="scientific">Tepiditoga spiralis</name>
    <dbReference type="NCBI Taxonomy" id="2108365"/>
    <lineage>
        <taxon>Bacteria</taxon>
        <taxon>Thermotogati</taxon>
        <taxon>Thermotogota</taxon>
        <taxon>Thermotogae</taxon>
        <taxon>Petrotogales</taxon>
        <taxon>Petrotogaceae</taxon>
        <taxon>Tepiditoga</taxon>
    </lineage>
</organism>
<gene>
    <name evidence="2" type="ORF">OSSY52_09150</name>
</gene>
<feature type="domain" description="HD-GYP" evidence="1">
    <location>
        <begin position="153"/>
        <end position="348"/>
    </location>
</feature>
<proteinExistence type="predicted"/>
<dbReference type="InterPro" id="IPR003607">
    <property type="entry name" value="HD/PDEase_dom"/>
</dbReference>
<dbReference type="InParanoid" id="A0A7G1G6L1"/>